<dbReference type="GO" id="GO:0009396">
    <property type="term" value="P:folic acid-containing compound biosynthetic process"/>
    <property type="evidence" value="ECO:0007669"/>
    <property type="project" value="TreeGrafter"/>
</dbReference>
<dbReference type="InterPro" id="IPR037171">
    <property type="entry name" value="NagB/RpiA_transferase-like"/>
</dbReference>
<comment type="cofactor">
    <cofactor evidence="4">
        <name>Mg(2+)</name>
        <dbReference type="ChEBI" id="CHEBI:18420"/>
    </cofactor>
</comment>
<evidence type="ECO:0000313" key="5">
    <source>
        <dbReference type="EMBL" id="MBB4882219.1"/>
    </source>
</evidence>
<keyword evidence="3 4" id="KW-0067">ATP-binding</keyword>
<dbReference type="SUPFAM" id="SSF100950">
    <property type="entry name" value="NagB/RpiA/CoA transferase-like"/>
    <property type="match status" value="1"/>
</dbReference>
<dbReference type="PIRSF" id="PIRSF006806">
    <property type="entry name" value="FTHF_cligase"/>
    <property type="match status" value="1"/>
</dbReference>
<accession>A0A4Y8X3H3</accession>
<keyword evidence="6" id="KW-1185">Reference proteome</keyword>
<name>A0A4Y8X3H3_9MICC</name>
<organism evidence="5 6">
    <name type="scientific">Micrococcus flavus</name>
    <dbReference type="NCBI Taxonomy" id="384602"/>
    <lineage>
        <taxon>Bacteria</taxon>
        <taxon>Bacillati</taxon>
        <taxon>Actinomycetota</taxon>
        <taxon>Actinomycetes</taxon>
        <taxon>Micrococcales</taxon>
        <taxon>Micrococcaceae</taxon>
        <taxon>Micrococcus</taxon>
    </lineage>
</organism>
<dbReference type="PANTHER" id="PTHR23407">
    <property type="entry name" value="ATPASE INHIBITOR/5-FORMYLTETRAHYDROFOLATE CYCLO-LIGASE"/>
    <property type="match status" value="1"/>
</dbReference>
<keyword evidence="4" id="KW-0479">Metal-binding</keyword>
<keyword evidence="4" id="KW-0460">Magnesium</keyword>
<dbReference type="EMBL" id="JACHMC010000001">
    <property type="protein sequence ID" value="MBB4882219.1"/>
    <property type="molecule type" value="Genomic_DNA"/>
</dbReference>
<dbReference type="PANTHER" id="PTHR23407:SF1">
    <property type="entry name" value="5-FORMYLTETRAHYDROFOLATE CYCLO-LIGASE"/>
    <property type="match status" value="1"/>
</dbReference>
<dbReference type="GO" id="GO:0046872">
    <property type="term" value="F:metal ion binding"/>
    <property type="evidence" value="ECO:0007669"/>
    <property type="project" value="UniProtKB-KW"/>
</dbReference>
<dbReference type="Pfam" id="PF01812">
    <property type="entry name" value="5-FTHF_cyc-lig"/>
    <property type="match status" value="1"/>
</dbReference>
<keyword evidence="5" id="KW-0436">Ligase</keyword>
<dbReference type="InterPro" id="IPR002698">
    <property type="entry name" value="FTHF_cligase"/>
</dbReference>
<dbReference type="GO" id="GO:0005524">
    <property type="term" value="F:ATP binding"/>
    <property type="evidence" value="ECO:0007669"/>
    <property type="project" value="UniProtKB-KW"/>
</dbReference>
<comment type="caution">
    <text evidence="5">The sequence shown here is derived from an EMBL/GenBank/DDBJ whole genome shotgun (WGS) entry which is preliminary data.</text>
</comment>
<protein>
    <recommendedName>
        <fullName evidence="4">5-formyltetrahydrofolate cyclo-ligase</fullName>
        <ecNumber evidence="4">6.3.3.2</ecNumber>
    </recommendedName>
</protein>
<dbReference type="InterPro" id="IPR024185">
    <property type="entry name" value="FTHF_cligase-like_sf"/>
</dbReference>
<evidence type="ECO:0000256" key="1">
    <source>
        <dbReference type="ARBA" id="ARBA00010638"/>
    </source>
</evidence>
<dbReference type="AlphaFoldDB" id="A0A4Y8X3H3"/>
<dbReference type="GO" id="GO:0030272">
    <property type="term" value="F:5-formyltetrahydrofolate cyclo-ligase activity"/>
    <property type="evidence" value="ECO:0007669"/>
    <property type="project" value="UniProtKB-EC"/>
</dbReference>
<dbReference type="NCBIfam" id="TIGR02727">
    <property type="entry name" value="MTHFS_bact"/>
    <property type="match status" value="1"/>
</dbReference>
<comment type="catalytic activity">
    <reaction evidence="4">
        <text>(6S)-5-formyl-5,6,7,8-tetrahydrofolate + ATP = (6R)-5,10-methenyltetrahydrofolate + ADP + phosphate</text>
        <dbReference type="Rhea" id="RHEA:10488"/>
        <dbReference type="ChEBI" id="CHEBI:30616"/>
        <dbReference type="ChEBI" id="CHEBI:43474"/>
        <dbReference type="ChEBI" id="CHEBI:57455"/>
        <dbReference type="ChEBI" id="CHEBI:57457"/>
        <dbReference type="ChEBI" id="CHEBI:456216"/>
        <dbReference type="EC" id="6.3.3.2"/>
    </reaction>
</comment>
<dbReference type="EC" id="6.3.3.2" evidence="4"/>
<keyword evidence="2 4" id="KW-0547">Nucleotide-binding</keyword>
<dbReference type="Proteomes" id="UP000560081">
    <property type="component" value="Unassembled WGS sequence"/>
</dbReference>
<comment type="similarity">
    <text evidence="1 4">Belongs to the 5-formyltetrahydrofolate cyclo-ligase family.</text>
</comment>
<sequence>MDRSRPDPCPAVDDDALTAAKAELRSRHRAARRALDPAERARQAEAAAEHLWPWLAPRLAAARGAGRTPVVATVLPMASEPDTGPLRTRLIEAGARVLVPVIEPERRMSWTDWTPGVPVTRAGNAPVDEPTGPRHGPDALTDALLVLAPALAVDRSGMRMGQGGGYYDRFLADLPGSVPVVAHVFARELLPAGEVPFEPTDRPVDGVLTADGLTWLTAAERPAEAVHLPDAQ</sequence>
<dbReference type="RefSeq" id="WP_135028609.1">
    <property type="nucleotide sequence ID" value="NZ_BMLA01000006.1"/>
</dbReference>
<gene>
    <name evidence="5" type="ORF">BJ976_000570</name>
</gene>
<dbReference type="OrthoDB" id="3242798at2"/>
<evidence type="ECO:0000256" key="3">
    <source>
        <dbReference type="ARBA" id="ARBA00022840"/>
    </source>
</evidence>
<evidence type="ECO:0000256" key="4">
    <source>
        <dbReference type="RuleBase" id="RU361279"/>
    </source>
</evidence>
<dbReference type="GO" id="GO:0035999">
    <property type="term" value="P:tetrahydrofolate interconversion"/>
    <property type="evidence" value="ECO:0007669"/>
    <property type="project" value="TreeGrafter"/>
</dbReference>
<dbReference type="Gene3D" id="3.40.50.10420">
    <property type="entry name" value="NagB/RpiA/CoA transferase-like"/>
    <property type="match status" value="1"/>
</dbReference>
<proteinExistence type="inferred from homology"/>
<evidence type="ECO:0000256" key="2">
    <source>
        <dbReference type="ARBA" id="ARBA00022741"/>
    </source>
</evidence>
<reference evidence="5 6" key="1">
    <citation type="submission" date="2020-08" db="EMBL/GenBank/DDBJ databases">
        <title>Sequencing the genomes of 1000 actinobacteria strains.</title>
        <authorList>
            <person name="Klenk H.-P."/>
        </authorList>
    </citation>
    <scope>NUCLEOTIDE SEQUENCE [LARGE SCALE GENOMIC DNA]</scope>
    <source>
        <strain evidence="5 6">DSM 19079</strain>
    </source>
</reference>
<evidence type="ECO:0000313" key="6">
    <source>
        <dbReference type="Proteomes" id="UP000560081"/>
    </source>
</evidence>